<keyword evidence="1" id="KW-0812">Transmembrane</keyword>
<organism evidence="2">
    <name type="scientific">Paraconexibacter sp. AEG42_29</name>
    <dbReference type="NCBI Taxonomy" id="2997339"/>
    <lineage>
        <taxon>Bacteria</taxon>
        <taxon>Bacillati</taxon>
        <taxon>Actinomycetota</taxon>
        <taxon>Thermoleophilia</taxon>
        <taxon>Solirubrobacterales</taxon>
        <taxon>Paraconexibacteraceae</taxon>
        <taxon>Paraconexibacter</taxon>
    </lineage>
</organism>
<dbReference type="EMBL" id="CP114014">
    <property type="protein sequence ID" value="XAY05985.1"/>
    <property type="molecule type" value="Genomic_DNA"/>
</dbReference>
<proteinExistence type="predicted"/>
<keyword evidence="1" id="KW-1133">Transmembrane helix</keyword>
<gene>
    <name evidence="2" type="ORF">DSM112329_02846</name>
</gene>
<evidence type="ECO:0000313" key="2">
    <source>
        <dbReference type="EMBL" id="XAY05985.1"/>
    </source>
</evidence>
<dbReference type="KEGG" id="parq:DSM112329_02846"/>
<reference evidence="2" key="1">
    <citation type="submission" date="2022-12" db="EMBL/GenBank/DDBJ databases">
        <title>Paraconexibacter alkalitolerans sp. nov. and Baekduia alba sp. nov., isolated from soil and emended description of the genera Paraconexibacter (Chun et al., 2020) and Baekduia (An et al., 2020).</title>
        <authorList>
            <person name="Vieira S."/>
            <person name="Huber K.J."/>
            <person name="Geppert A."/>
            <person name="Wolf J."/>
            <person name="Neumann-Schaal M."/>
            <person name="Muesken M."/>
            <person name="Overmann J."/>
        </authorList>
    </citation>
    <scope>NUCLEOTIDE SEQUENCE</scope>
    <source>
        <strain evidence="2">AEG42_29</strain>
    </source>
</reference>
<sequence length="463" mass="50098">MSDERRMPALDELGAEIERVAYADAERPRGRRRRWALFAVPAALTLAGAAYAATELLRGEPLRNPPGVVFRADEGVGVPKKVAGAVVAPLRFADPDGGPPWGVRVLKTTRDHGCIQIGRVDEGDFGVLGQDGLFGNDGRFHEWPADVVGESSCAPNDAAGHAFLAMSYSGLPASGTPKGCTVPAQLRSAGRYRDRMPAACPARDLRNVYYGLLGPLGKSVTYRGDDGKPHTVPATPGDGAYLVVVRPTRQRPARGMFIPSETPLTGLISVQYRDGRVCRIQFQPRSGHAVPCPRAGYVPHPPRTVPAGAVRSAVSLSEAPRPVASRRLPDGNIRSGYRRITIRFTARLASDSHSTYRYDLRLRHRPEDRCDTVNKRRARCQTGDTAGTIRRDISAGETVNETLVVSQLRSDPILEVTVRYYPVDPGLGGPGQGFVPDGGVLVGRATLPLRRIPAAERNRLLHP</sequence>
<dbReference type="AlphaFoldDB" id="A0AAU7AX00"/>
<accession>A0AAU7AX00</accession>
<keyword evidence="1" id="KW-0472">Membrane</keyword>
<protein>
    <submittedName>
        <fullName evidence="2">Uncharacterized protein</fullName>
    </submittedName>
</protein>
<feature type="transmembrane region" description="Helical" evidence="1">
    <location>
        <begin position="35"/>
        <end position="53"/>
    </location>
</feature>
<name>A0AAU7AX00_9ACTN</name>
<evidence type="ECO:0000256" key="1">
    <source>
        <dbReference type="SAM" id="Phobius"/>
    </source>
</evidence>